<keyword evidence="3" id="KW-1185">Reference proteome</keyword>
<dbReference type="AlphaFoldDB" id="A0A3D9CUX9"/>
<evidence type="ECO:0000313" key="3">
    <source>
        <dbReference type="Proteomes" id="UP000256769"/>
    </source>
</evidence>
<feature type="compositionally biased region" description="Basic and acidic residues" evidence="1">
    <location>
        <begin position="1"/>
        <end position="13"/>
    </location>
</feature>
<sequence>MITGCRKDDKKQVQDPLNIPANPVKPEAKTEDEIDFKNFNIFDISTIQRNELMDAFISVSDIYHDKQAVPADFLKSQKDAPFSKMAYLELNDQYRKKMMDGLHLTENDSLYLYNYETNTLKKIPVNTLKAVAYISPYISEGEEIDVDSYMIGFQIENQKSLNIFDKYTNVVAYFGNKNPFTENKMKMIRWKKADVEIQKKYFPGSNLKYGGTYQSRYENLTYYVQDLLEEYGTRERKLVVINDKNEKIFEKTFTISDGAEFNPLEKTENETTNYHAQWTGRLFKGKEPVVLNFTSPSFGCPVITFLDKEKTELTINCDNRH</sequence>
<evidence type="ECO:0000256" key="1">
    <source>
        <dbReference type="SAM" id="MobiDB-lite"/>
    </source>
</evidence>
<name>A0A3D9CUX9_9FLAO</name>
<organism evidence="2 3">
    <name type="scientific">Chryseobacterium flavum</name>
    <dbReference type="NCBI Taxonomy" id="415851"/>
    <lineage>
        <taxon>Bacteria</taxon>
        <taxon>Pseudomonadati</taxon>
        <taxon>Bacteroidota</taxon>
        <taxon>Flavobacteriia</taxon>
        <taxon>Flavobacteriales</taxon>
        <taxon>Weeksellaceae</taxon>
        <taxon>Chryseobacterium group</taxon>
        <taxon>Chryseobacterium</taxon>
    </lineage>
</organism>
<evidence type="ECO:0000313" key="2">
    <source>
        <dbReference type="EMBL" id="REC69539.1"/>
    </source>
</evidence>
<gene>
    <name evidence="2" type="ORF">DRF59_01365</name>
</gene>
<feature type="region of interest" description="Disordered" evidence="1">
    <location>
        <begin position="1"/>
        <end position="25"/>
    </location>
</feature>
<proteinExistence type="predicted"/>
<reference evidence="2 3" key="1">
    <citation type="journal article" date="2007" name="Int. J. Syst. Evol. Microbiol.">
        <title>Chryseobacterium flavum sp. nov., isolated from polluted soil.</title>
        <authorList>
            <person name="Zhou Y."/>
            <person name="Dong J."/>
            <person name="Wang X."/>
            <person name="Huang X."/>
            <person name="Zhang K.Y."/>
            <person name="Zhang Y.Q."/>
            <person name="Guo Y.F."/>
            <person name="Lai R."/>
            <person name="Li W.J."/>
        </authorList>
    </citation>
    <scope>NUCLEOTIDE SEQUENCE [LARGE SCALE GENOMIC DNA]</scope>
    <source>
        <strain evidence="2 3">KCTC 12877</strain>
    </source>
</reference>
<accession>A0A3D9CUX9</accession>
<dbReference type="Proteomes" id="UP000256769">
    <property type="component" value="Unassembled WGS sequence"/>
</dbReference>
<comment type="caution">
    <text evidence="2">The sequence shown here is derived from an EMBL/GenBank/DDBJ whole genome shotgun (WGS) entry which is preliminary data.</text>
</comment>
<protein>
    <submittedName>
        <fullName evidence="2">Uncharacterized protein</fullName>
    </submittedName>
</protein>
<dbReference type="EMBL" id="QNUE01000001">
    <property type="protein sequence ID" value="REC69539.1"/>
    <property type="molecule type" value="Genomic_DNA"/>
</dbReference>